<keyword evidence="2" id="KW-0808">Transferase</keyword>
<dbReference type="GO" id="GO:0005524">
    <property type="term" value="F:ATP binding"/>
    <property type="evidence" value="ECO:0007669"/>
    <property type="project" value="UniProtKB-UniRule"/>
</dbReference>
<dbReference type="GO" id="GO:0004672">
    <property type="term" value="F:protein kinase activity"/>
    <property type="evidence" value="ECO:0007669"/>
    <property type="project" value="InterPro"/>
</dbReference>
<accession>A0AAQ3UU10</accession>
<keyword evidence="3 6" id="KW-0547">Nucleotide-binding</keyword>
<dbReference type="Pfam" id="PF00069">
    <property type="entry name" value="Pkinase"/>
    <property type="match status" value="1"/>
</dbReference>
<dbReference type="InterPro" id="IPR000719">
    <property type="entry name" value="Prot_kinase_dom"/>
</dbReference>
<dbReference type="EMBL" id="CP144754">
    <property type="protein sequence ID" value="WVZ96152.1"/>
    <property type="molecule type" value="Genomic_DNA"/>
</dbReference>
<feature type="binding site" evidence="6">
    <location>
        <position position="117"/>
    </location>
    <ligand>
        <name>ATP</name>
        <dbReference type="ChEBI" id="CHEBI:30616"/>
    </ligand>
</feature>
<evidence type="ECO:0000256" key="2">
    <source>
        <dbReference type="ARBA" id="ARBA00022679"/>
    </source>
</evidence>
<keyword evidence="1" id="KW-0597">Phosphoprotein</keyword>
<dbReference type="PANTHER" id="PTHR47983">
    <property type="entry name" value="PTO-INTERACTING PROTEIN 1-LIKE"/>
    <property type="match status" value="1"/>
</dbReference>
<name>A0AAQ3UU10_PASNO</name>
<evidence type="ECO:0000313" key="8">
    <source>
        <dbReference type="EMBL" id="WVZ96152.1"/>
    </source>
</evidence>
<sequence>MCLLHEAIAIAVECLDTDFQQRPEMSDVLSRVQIIAAAQSIRSKLTVGGNNEPSQLTAPTPVNHTAKTLLTTVSNISMEELETITRNFSRDFFIGEGTYGRVFLVVLKDGHQIAVKKLYQSKEILVQVATVSGMHKHENVVQLLRYFIEGERRVLAYEYSARGSLHDILH</sequence>
<dbReference type="PANTHER" id="PTHR47983:SF3">
    <property type="entry name" value="OS05G0135800 PROTEIN"/>
    <property type="match status" value="1"/>
</dbReference>
<evidence type="ECO:0000256" key="6">
    <source>
        <dbReference type="PROSITE-ProRule" id="PRU10141"/>
    </source>
</evidence>
<proteinExistence type="predicted"/>
<keyword evidence="9" id="KW-1185">Reference proteome</keyword>
<organism evidence="8 9">
    <name type="scientific">Paspalum notatum var. saurae</name>
    <dbReference type="NCBI Taxonomy" id="547442"/>
    <lineage>
        <taxon>Eukaryota</taxon>
        <taxon>Viridiplantae</taxon>
        <taxon>Streptophyta</taxon>
        <taxon>Embryophyta</taxon>
        <taxon>Tracheophyta</taxon>
        <taxon>Spermatophyta</taxon>
        <taxon>Magnoliopsida</taxon>
        <taxon>Liliopsida</taxon>
        <taxon>Poales</taxon>
        <taxon>Poaceae</taxon>
        <taxon>PACMAD clade</taxon>
        <taxon>Panicoideae</taxon>
        <taxon>Andropogonodae</taxon>
        <taxon>Paspaleae</taxon>
        <taxon>Paspalinae</taxon>
        <taxon>Paspalum</taxon>
    </lineage>
</organism>
<feature type="non-terminal residue" evidence="8">
    <location>
        <position position="1"/>
    </location>
</feature>
<evidence type="ECO:0000256" key="1">
    <source>
        <dbReference type="ARBA" id="ARBA00022553"/>
    </source>
</evidence>
<evidence type="ECO:0000256" key="3">
    <source>
        <dbReference type="ARBA" id="ARBA00022741"/>
    </source>
</evidence>
<reference evidence="8 9" key="1">
    <citation type="submission" date="2024-02" db="EMBL/GenBank/DDBJ databases">
        <title>High-quality chromosome-scale genome assembly of Pensacola bahiagrass (Paspalum notatum Flugge var. saurae).</title>
        <authorList>
            <person name="Vega J.M."/>
            <person name="Podio M."/>
            <person name="Orjuela J."/>
            <person name="Siena L.A."/>
            <person name="Pessino S.C."/>
            <person name="Combes M.C."/>
            <person name="Mariac C."/>
            <person name="Albertini E."/>
            <person name="Pupilli F."/>
            <person name="Ortiz J.P.A."/>
            <person name="Leblanc O."/>
        </authorList>
    </citation>
    <scope>NUCLEOTIDE SEQUENCE [LARGE SCALE GENOMIC DNA]</scope>
    <source>
        <strain evidence="8">R1</strain>
        <tissue evidence="8">Leaf</tissue>
    </source>
</reference>
<dbReference type="Proteomes" id="UP001341281">
    <property type="component" value="Chromosome 10"/>
</dbReference>
<dbReference type="Gene3D" id="3.30.200.20">
    <property type="entry name" value="Phosphorylase Kinase, domain 1"/>
    <property type="match status" value="1"/>
</dbReference>
<evidence type="ECO:0000313" key="9">
    <source>
        <dbReference type="Proteomes" id="UP001341281"/>
    </source>
</evidence>
<dbReference type="InterPro" id="IPR052101">
    <property type="entry name" value="Plant_StressResp_Kinase"/>
</dbReference>
<dbReference type="InterPro" id="IPR017441">
    <property type="entry name" value="Protein_kinase_ATP_BS"/>
</dbReference>
<dbReference type="PROSITE" id="PS00107">
    <property type="entry name" value="PROTEIN_KINASE_ATP"/>
    <property type="match status" value="1"/>
</dbReference>
<protein>
    <recommendedName>
        <fullName evidence="7">Protein kinase domain-containing protein</fullName>
    </recommendedName>
</protein>
<feature type="domain" description="Protein kinase" evidence="7">
    <location>
        <begin position="88"/>
        <end position="170"/>
    </location>
</feature>
<keyword evidence="5 6" id="KW-0067">ATP-binding</keyword>
<dbReference type="AlphaFoldDB" id="A0AAQ3UU10"/>
<evidence type="ECO:0000259" key="7">
    <source>
        <dbReference type="PROSITE" id="PS50011"/>
    </source>
</evidence>
<gene>
    <name evidence="8" type="ORF">U9M48_041824</name>
</gene>
<evidence type="ECO:0000256" key="5">
    <source>
        <dbReference type="ARBA" id="ARBA00022840"/>
    </source>
</evidence>
<keyword evidence="4" id="KW-0418">Kinase</keyword>
<dbReference type="PROSITE" id="PS50011">
    <property type="entry name" value="PROTEIN_KINASE_DOM"/>
    <property type="match status" value="1"/>
</dbReference>
<dbReference type="SUPFAM" id="SSF56112">
    <property type="entry name" value="Protein kinase-like (PK-like)"/>
    <property type="match status" value="1"/>
</dbReference>
<dbReference type="InterPro" id="IPR011009">
    <property type="entry name" value="Kinase-like_dom_sf"/>
</dbReference>
<evidence type="ECO:0000256" key="4">
    <source>
        <dbReference type="ARBA" id="ARBA00022777"/>
    </source>
</evidence>